<accession>A0A7I8VJC4</accession>
<comment type="caution">
    <text evidence="3">The sequence shown here is derived from an EMBL/GenBank/DDBJ whole genome shotgun (WGS) entry which is preliminary data.</text>
</comment>
<dbReference type="Proteomes" id="UP000549394">
    <property type="component" value="Unassembled WGS sequence"/>
</dbReference>
<keyword evidence="4" id="KW-1185">Reference proteome</keyword>
<evidence type="ECO:0000256" key="1">
    <source>
        <dbReference type="SAM" id="MobiDB-lite"/>
    </source>
</evidence>
<dbReference type="EMBL" id="CAJFCJ010000005">
    <property type="protein sequence ID" value="CAD5114669.1"/>
    <property type="molecule type" value="Genomic_DNA"/>
</dbReference>
<organism evidence="3 4">
    <name type="scientific">Dimorphilus gyrociliatus</name>
    <dbReference type="NCBI Taxonomy" id="2664684"/>
    <lineage>
        <taxon>Eukaryota</taxon>
        <taxon>Metazoa</taxon>
        <taxon>Spiralia</taxon>
        <taxon>Lophotrochozoa</taxon>
        <taxon>Annelida</taxon>
        <taxon>Polychaeta</taxon>
        <taxon>Polychaeta incertae sedis</taxon>
        <taxon>Dinophilidae</taxon>
        <taxon>Dimorphilus</taxon>
    </lineage>
</organism>
<protein>
    <submittedName>
        <fullName evidence="3">DgyrCDS3717</fullName>
    </submittedName>
</protein>
<feature type="region of interest" description="Disordered" evidence="1">
    <location>
        <begin position="180"/>
        <end position="213"/>
    </location>
</feature>
<gene>
    <name evidence="3" type="ORF">DGYR_LOCUS3495</name>
</gene>
<dbReference type="InterPro" id="IPR031600">
    <property type="entry name" value="DUF4706"/>
</dbReference>
<sequence>MSRDFLGYPFVVIHILATIEKLPDPEAVGILERVKQYSNDSPYFHSLPVEKQEELLDNHFVPEEVETFYADAPRLGDLPEMFPKLTLYSGEKIVELDDKNYFRDEFSGPFCWETSSQSEFTFDKINEIEKPKGYRVPSPKLEKQKEKGKLWQSPFLANDRSKGMSSEALHLFEKFGLKLEDDDDEDDDDDDDKNSNQESFGANEVSGQNDSYKANEENIRLELDEDITTDSDDSPVTVVEVEKQFSNPVKSDVIENNVLNYLESKTEPTFEPIETFDDLKETKEDQSCQVKKSGFDFLDNW</sequence>
<proteinExistence type="predicted"/>
<dbReference type="OrthoDB" id="5984457at2759"/>
<name>A0A7I8VJC4_9ANNE</name>
<evidence type="ECO:0000313" key="3">
    <source>
        <dbReference type="EMBL" id="CAD5114669.1"/>
    </source>
</evidence>
<dbReference type="Pfam" id="PF15797">
    <property type="entry name" value="DUF4706"/>
    <property type="match status" value="1"/>
</dbReference>
<feature type="domain" description="DUF4706" evidence="2">
    <location>
        <begin position="41"/>
        <end position="120"/>
    </location>
</feature>
<dbReference type="AlphaFoldDB" id="A0A7I8VJC4"/>
<evidence type="ECO:0000313" key="4">
    <source>
        <dbReference type="Proteomes" id="UP000549394"/>
    </source>
</evidence>
<dbReference type="PANTHER" id="PTHR34394">
    <property type="entry name" value="SIMILAR TO RIKEN CDNA 2310022B05"/>
    <property type="match status" value="1"/>
</dbReference>
<feature type="compositionally biased region" description="Polar residues" evidence="1">
    <location>
        <begin position="196"/>
        <end position="212"/>
    </location>
</feature>
<reference evidence="3 4" key="1">
    <citation type="submission" date="2020-08" db="EMBL/GenBank/DDBJ databases">
        <authorList>
            <person name="Hejnol A."/>
        </authorList>
    </citation>
    <scope>NUCLEOTIDE SEQUENCE [LARGE SCALE GENOMIC DNA]</scope>
</reference>
<evidence type="ECO:0000259" key="2">
    <source>
        <dbReference type="Pfam" id="PF15797"/>
    </source>
</evidence>
<dbReference type="PANTHER" id="PTHR34394:SF1">
    <property type="entry name" value="SIMILAR TO RIKEN CDNA 2310022B05"/>
    <property type="match status" value="1"/>
</dbReference>
<feature type="compositionally biased region" description="Acidic residues" evidence="1">
    <location>
        <begin position="180"/>
        <end position="192"/>
    </location>
</feature>